<accession>A0AB39TMC1</accession>
<reference evidence="1" key="1">
    <citation type="submission" date="2024-07" db="EMBL/GenBank/DDBJ databases">
        <authorList>
            <person name="Yu S.T."/>
        </authorList>
    </citation>
    <scope>NUCLEOTIDE SEQUENCE</scope>
    <source>
        <strain evidence="1">Y1</strain>
    </source>
</reference>
<evidence type="ECO:0000313" key="1">
    <source>
        <dbReference type="EMBL" id="XDQ80307.1"/>
    </source>
</evidence>
<dbReference type="RefSeq" id="WP_369183775.1">
    <property type="nucleotide sequence ID" value="NZ_CP163445.1"/>
</dbReference>
<name>A0AB39TMC1_9ACTN</name>
<protein>
    <submittedName>
        <fullName evidence="1">Uncharacterized protein</fullName>
    </submittedName>
</protein>
<organism evidence="1">
    <name type="scientific">Streptomyces sp. Y1</name>
    <dbReference type="NCBI Taxonomy" id="3238634"/>
    <lineage>
        <taxon>Bacteria</taxon>
        <taxon>Bacillati</taxon>
        <taxon>Actinomycetota</taxon>
        <taxon>Actinomycetes</taxon>
        <taxon>Kitasatosporales</taxon>
        <taxon>Streptomycetaceae</taxon>
        <taxon>Streptomyces</taxon>
    </lineage>
</organism>
<proteinExistence type="predicted"/>
<dbReference type="EMBL" id="CP163445">
    <property type="protein sequence ID" value="XDQ80307.1"/>
    <property type="molecule type" value="Genomic_DNA"/>
</dbReference>
<dbReference type="AlphaFoldDB" id="A0AB39TMC1"/>
<sequence>MTTIATIDSATAQVDAAGALLAILTAHPNLPAPDVRLASMKVPGTHDWTWGLNIALHSRLDQFEQWRAALGLDPAGVEHLQHGTTAWLTVTGTHSGAPVVLYGYYDLRSDAER</sequence>
<gene>
    <name evidence="1" type="ORF">AB2U05_18475</name>
</gene>